<organism evidence="2">
    <name type="scientific">Magnetococcus massalia (strain MO-1)</name>
    <dbReference type="NCBI Taxonomy" id="451514"/>
    <lineage>
        <taxon>Bacteria</taxon>
        <taxon>Pseudomonadati</taxon>
        <taxon>Pseudomonadota</taxon>
        <taxon>Magnetococcia</taxon>
        <taxon>Magnetococcales</taxon>
        <taxon>Magnetococcaceae</taxon>
        <taxon>Magnetococcus</taxon>
    </lineage>
</organism>
<dbReference type="PANTHER" id="PTHR36573">
    <property type="entry name" value="INTERMEMBRANE PHOSPHOLIPID TRANSPORT SYSTEM BINDING PROTEIN MLAC"/>
    <property type="match status" value="1"/>
</dbReference>
<dbReference type="Gene3D" id="3.10.450.710">
    <property type="entry name" value="Tgt2/MlaC"/>
    <property type="match status" value="1"/>
</dbReference>
<dbReference type="InterPro" id="IPR008869">
    <property type="entry name" value="MlaC/ttg2D"/>
</dbReference>
<proteinExistence type="predicted"/>
<dbReference type="EMBL" id="LO017727">
    <property type="protein sequence ID" value="CRH06972.1"/>
    <property type="molecule type" value="Genomic_DNA"/>
</dbReference>
<feature type="signal peptide" evidence="1">
    <location>
        <begin position="1"/>
        <end position="32"/>
    </location>
</feature>
<dbReference type="InterPro" id="IPR042245">
    <property type="entry name" value="Tgt2/MlaC_sf"/>
</dbReference>
<dbReference type="Pfam" id="PF05494">
    <property type="entry name" value="MlaC"/>
    <property type="match status" value="1"/>
</dbReference>
<feature type="chain" id="PRO_5013000990" evidence="1">
    <location>
        <begin position="33"/>
        <end position="219"/>
    </location>
</feature>
<evidence type="ECO:0000256" key="1">
    <source>
        <dbReference type="SAM" id="SignalP"/>
    </source>
</evidence>
<accession>A0A1S7LJ36</accession>
<dbReference type="PANTHER" id="PTHR36573:SF1">
    <property type="entry name" value="INTERMEMBRANE PHOSPHOLIPID TRANSPORT SYSTEM BINDING PROTEIN MLAC"/>
    <property type="match status" value="1"/>
</dbReference>
<protein>
    <submittedName>
        <fullName evidence="2">Putative Toluene tolerance family protein</fullName>
    </submittedName>
</protein>
<keyword evidence="1" id="KW-0732">Signal</keyword>
<dbReference type="AlphaFoldDB" id="A0A1S7LJ36"/>
<evidence type="ECO:0000313" key="2">
    <source>
        <dbReference type="EMBL" id="CRH06972.1"/>
    </source>
</evidence>
<name>A0A1S7LJ36_MAGMO</name>
<dbReference type="PIRSF" id="PIRSF004649">
    <property type="entry name" value="MlaC"/>
    <property type="match status" value="1"/>
</dbReference>
<sequence length="219" mass="24934">MIRLFLASRRSLIYSLLLSFALLSVGGTSAHATPLPGGESADIQKAIVRAVSILQDPELAKPENLAERRQQLRQLIYSQFDFLRMSRGAVGRKWRHFNEQQRVRFVELFRQILEVTYMDRIETYQGSGVRFAPEQRRGSRIIQLDSTVDVNGQPISLSYRCLNAGFGWKVYDVYIEGISLVSNYRSQFSYLLRGNDIEGLLTKLQAKVDSNLSKAAEQP</sequence>
<gene>
    <name evidence="2" type="ORF">MAGMO_2824</name>
</gene>
<reference evidence="2" key="1">
    <citation type="submission" date="2015-04" db="EMBL/GenBank/DDBJ databases">
        <authorList>
            <person name="Syromyatnikov M.Y."/>
            <person name="Popov V.N."/>
        </authorList>
    </citation>
    <scope>NUCLEOTIDE SEQUENCE</scope>
    <source>
        <strain evidence="2">MO-1</strain>
    </source>
</reference>